<dbReference type="EMBL" id="OU015568">
    <property type="protein sequence ID" value="CAG5087917.1"/>
    <property type="molecule type" value="Genomic_DNA"/>
</dbReference>
<dbReference type="Gene3D" id="3.30.1050.10">
    <property type="entry name" value="SCP2 sterol-binding domain"/>
    <property type="match status" value="1"/>
</dbReference>
<evidence type="ECO:0000313" key="4">
    <source>
        <dbReference type="EMBL" id="CAG5087917.1"/>
    </source>
</evidence>
<evidence type="ECO:0000256" key="1">
    <source>
        <dbReference type="SAM" id="MobiDB-lite"/>
    </source>
</evidence>
<dbReference type="PANTHER" id="PTHR10094:SF25">
    <property type="entry name" value="SCP2 STEROL-BINDING DOMAIN-CONTAINING PROTEIN 1"/>
    <property type="match status" value="1"/>
</dbReference>
<evidence type="ECO:0000256" key="2">
    <source>
        <dbReference type="SAM" id="Phobius"/>
    </source>
</evidence>
<dbReference type="SMART" id="SM00271">
    <property type="entry name" value="DnaJ"/>
    <property type="match status" value="1"/>
</dbReference>
<feature type="domain" description="J" evidence="3">
    <location>
        <begin position="22"/>
        <end position="78"/>
    </location>
</feature>
<dbReference type="Gene3D" id="1.10.287.110">
    <property type="entry name" value="DnaJ domain"/>
    <property type="match status" value="1"/>
</dbReference>
<feature type="region of interest" description="Disordered" evidence="1">
    <location>
        <begin position="84"/>
        <end position="114"/>
    </location>
</feature>
<dbReference type="Pfam" id="PF02036">
    <property type="entry name" value="SCP2"/>
    <property type="match status" value="1"/>
</dbReference>
<keyword evidence="2" id="KW-1133">Transmembrane helix</keyword>
<dbReference type="InterPro" id="IPR001623">
    <property type="entry name" value="DnaJ_domain"/>
</dbReference>
<dbReference type="SUPFAM" id="SSF46565">
    <property type="entry name" value="Chaperone J-domain"/>
    <property type="match status" value="1"/>
</dbReference>
<keyword evidence="5" id="KW-1185">Reference proteome</keyword>
<name>A0ABN7RWW0_OIKDI</name>
<organism evidence="4 5">
    <name type="scientific">Oikopleura dioica</name>
    <name type="common">Tunicate</name>
    <dbReference type="NCBI Taxonomy" id="34765"/>
    <lineage>
        <taxon>Eukaryota</taxon>
        <taxon>Metazoa</taxon>
        <taxon>Chordata</taxon>
        <taxon>Tunicata</taxon>
        <taxon>Appendicularia</taxon>
        <taxon>Copelata</taxon>
        <taxon>Oikopleuridae</taxon>
        <taxon>Oikopleura</taxon>
    </lineage>
</organism>
<sequence length="340" mass="38895">MLRQCGVNKYSRVLLLRKLTVPESAKLLGVGENADNKEIKAAFLKKAKLYHPDNQDGGDAEKFKKLTKAKDVLENYQKVRATRAKTGSSYSTGTPFSYRNRTHSKYNPSERKQEDDGYENYIRYKKMKYDIYEAERKANWEREKRKSILLFFAFSFFLLQMTISLISFTSDDKIIKRRILQVATAKRTNPEFVMSDYCTYYVLRANMVFRFNLIARPVLRAIQVRPLTVSVRNLLESDKVFAKMGERINEETVGKVQGVFRFDIVEGKRKIVKSWTADLKNGEGSLVEGEGVRPDCTIVLSDEVLCKLAAGELNAQSAFFAGKLKIKGNLMLAQKLSAII</sequence>
<gene>
    <name evidence="4" type="ORF">OKIOD_LOCUS3226</name>
</gene>
<protein>
    <submittedName>
        <fullName evidence="4">Oidioi.mRNA.OKI2018_I69.PAR.g11668.t1.cds</fullName>
    </submittedName>
</protein>
<dbReference type="Proteomes" id="UP001158576">
    <property type="component" value="Chromosome PAR"/>
</dbReference>
<dbReference type="CDD" id="cd06257">
    <property type="entry name" value="DnaJ"/>
    <property type="match status" value="1"/>
</dbReference>
<dbReference type="InterPro" id="IPR036869">
    <property type="entry name" value="J_dom_sf"/>
</dbReference>
<evidence type="ECO:0000313" key="5">
    <source>
        <dbReference type="Proteomes" id="UP001158576"/>
    </source>
</evidence>
<dbReference type="SUPFAM" id="SSF55718">
    <property type="entry name" value="SCP-like"/>
    <property type="match status" value="1"/>
</dbReference>
<feature type="compositionally biased region" description="Polar residues" evidence="1">
    <location>
        <begin position="85"/>
        <end position="99"/>
    </location>
</feature>
<accession>A0ABN7RWW0</accession>
<keyword evidence="2" id="KW-0472">Membrane</keyword>
<evidence type="ECO:0000259" key="3">
    <source>
        <dbReference type="SMART" id="SM00271"/>
    </source>
</evidence>
<dbReference type="InterPro" id="IPR036527">
    <property type="entry name" value="SCP2_sterol-bd_dom_sf"/>
</dbReference>
<dbReference type="Pfam" id="PF00226">
    <property type="entry name" value="DnaJ"/>
    <property type="match status" value="1"/>
</dbReference>
<dbReference type="InterPro" id="IPR003033">
    <property type="entry name" value="SCP2_sterol-bd_dom"/>
</dbReference>
<feature type="transmembrane region" description="Helical" evidence="2">
    <location>
        <begin position="148"/>
        <end position="168"/>
    </location>
</feature>
<proteinExistence type="predicted"/>
<keyword evidence="2" id="KW-0812">Transmembrane</keyword>
<dbReference type="PANTHER" id="PTHR10094">
    <property type="entry name" value="STEROL CARRIER PROTEIN 2 SCP-2 FAMILY PROTEIN"/>
    <property type="match status" value="1"/>
</dbReference>
<reference evidence="4 5" key="1">
    <citation type="submission" date="2021-04" db="EMBL/GenBank/DDBJ databases">
        <authorList>
            <person name="Bliznina A."/>
        </authorList>
    </citation>
    <scope>NUCLEOTIDE SEQUENCE [LARGE SCALE GENOMIC DNA]</scope>
</reference>